<comment type="caution">
    <text evidence="1">The sequence shown here is derived from an EMBL/GenBank/DDBJ whole genome shotgun (WGS) entry which is preliminary data.</text>
</comment>
<name>A0A0F9PUR9_9ZZZZ</name>
<gene>
    <name evidence="1" type="ORF">LCGC14_1093750</name>
</gene>
<proteinExistence type="predicted"/>
<evidence type="ECO:0000313" key="1">
    <source>
        <dbReference type="EMBL" id="KKN04806.1"/>
    </source>
</evidence>
<accession>A0A0F9PUR9</accession>
<dbReference type="Gene3D" id="1.10.30.50">
    <property type="match status" value="1"/>
</dbReference>
<dbReference type="AlphaFoldDB" id="A0A0F9PUR9"/>
<protein>
    <submittedName>
        <fullName evidence="1">Uncharacterized protein</fullName>
    </submittedName>
</protein>
<sequence>MASVQFLFTAFDRRNPETGRQKCRLCEKPAEPPKRFYCSDECSELFQLALSWPAARYWALKRDNHRCVKCGKVVAGSHHEYNEETKRLVWSEEIANVHHVIPVAYLWTQIRIALGDLEGNERTWRAQQLKSIVFFHLDNLITLCEIPCHKEEHESGWYEKFRMKETGQKTLEVFSHK</sequence>
<organism evidence="1">
    <name type="scientific">marine sediment metagenome</name>
    <dbReference type="NCBI Taxonomy" id="412755"/>
    <lineage>
        <taxon>unclassified sequences</taxon>
        <taxon>metagenomes</taxon>
        <taxon>ecological metagenomes</taxon>
    </lineage>
</organism>
<reference evidence="1" key="1">
    <citation type="journal article" date="2015" name="Nature">
        <title>Complex archaea that bridge the gap between prokaryotes and eukaryotes.</title>
        <authorList>
            <person name="Spang A."/>
            <person name="Saw J.H."/>
            <person name="Jorgensen S.L."/>
            <person name="Zaremba-Niedzwiedzka K."/>
            <person name="Martijn J."/>
            <person name="Lind A.E."/>
            <person name="van Eijk R."/>
            <person name="Schleper C."/>
            <person name="Guy L."/>
            <person name="Ettema T.J."/>
        </authorList>
    </citation>
    <scope>NUCLEOTIDE SEQUENCE</scope>
</reference>
<dbReference type="EMBL" id="LAZR01004876">
    <property type="protein sequence ID" value="KKN04806.1"/>
    <property type="molecule type" value="Genomic_DNA"/>
</dbReference>